<feature type="binding site" evidence="7">
    <location>
        <position position="189"/>
    </location>
    <ligand>
        <name>Fe(2+)</name>
        <dbReference type="ChEBI" id="CHEBI:29033"/>
    </ligand>
</feature>
<keyword evidence="10" id="KW-1185">Reference proteome</keyword>
<proteinExistence type="inferred from homology"/>
<dbReference type="UniPathway" id="UPA00252"/>
<dbReference type="PANTHER" id="PTHR11108:SF1">
    <property type="entry name" value="FERROCHELATASE, MITOCHONDRIAL"/>
    <property type="match status" value="1"/>
</dbReference>
<sequence>MQPQTQPFDAVLFLSFGGPEGPDDVRPFLENVTRGRGIPPERLDEVGAHYFNFGGKSPLNDLNRDIIDRLETALKKRGFDMPIYFGNRNWHPFAEEAAERLARDGHRNVVVFATSAWGGYSGCRQYNEDIQRIRQHLKDQGLPEVTFTKLRQFFDHPHFIDLMVDSVQEGFTHIDTEHKAGTRLVFTAHSIPTAADNNSGIASDGPLYSTQVREAARLVAERVGIDDFDVVWQSRSGAPHIPWLEPDIVDHVTEIYEKGHATGAVVCPIGFVSDHIEVVWDLDTELAREAQEYNIPIYRCRTAGAEPEFADMIVDLIEEQTNNSPWARLGEVPARGCTVNGQACAEGCCAPSRRPTAS</sequence>
<dbReference type="HAMAP" id="MF_00323">
    <property type="entry name" value="Ferrochelatase"/>
    <property type="match status" value="1"/>
</dbReference>
<dbReference type="RefSeq" id="WP_075726214.1">
    <property type="nucleotide sequence ID" value="NZ_CP009245.1"/>
</dbReference>
<keyword evidence="5 7" id="KW-0627">Porphyrin biosynthesis</keyword>
<dbReference type="Gene3D" id="3.40.50.1400">
    <property type="match status" value="2"/>
</dbReference>
<comment type="pathway">
    <text evidence="1 7">Porphyrin-containing compound metabolism; protoheme biosynthesis.</text>
</comment>
<dbReference type="GO" id="GO:0006783">
    <property type="term" value="P:heme biosynthetic process"/>
    <property type="evidence" value="ECO:0007669"/>
    <property type="project" value="UniProtKB-UniRule"/>
</dbReference>
<evidence type="ECO:0000256" key="7">
    <source>
        <dbReference type="HAMAP-Rule" id="MF_00323"/>
    </source>
</evidence>
<comment type="function">
    <text evidence="7">Involved in coproporphyrin-dependent heme b biosynthesis. Catalyzes the insertion of ferrous iron into coproporphyrin III to form Fe-coproporphyrin III.</text>
</comment>
<keyword evidence="4 7" id="KW-0456">Lyase</keyword>
<dbReference type="GO" id="GO:0004325">
    <property type="term" value="F:ferrochelatase activity"/>
    <property type="evidence" value="ECO:0007669"/>
    <property type="project" value="UniProtKB-UniRule"/>
</dbReference>
<evidence type="ECO:0000313" key="9">
    <source>
        <dbReference type="EMBL" id="APT84781.1"/>
    </source>
</evidence>
<comment type="catalytic activity">
    <reaction evidence="6">
        <text>Fe-coproporphyrin III + 2 H(+) = coproporphyrin III + Fe(2+)</text>
        <dbReference type="Rhea" id="RHEA:49572"/>
        <dbReference type="ChEBI" id="CHEBI:15378"/>
        <dbReference type="ChEBI" id="CHEBI:29033"/>
        <dbReference type="ChEBI" id="CHEBI:68438"/>
        <dbReference type="ChEBI" id="CHEBI:131725"/>
        <dbReference type="EC" id="4.99.1.9"/>
    </reaction>
    <physiologicalReaction direction="right-to-left" evidence="6">
        <dbReference type="Rhea" id="RHEA:49574"/>
    </physiologicalReaction>
</comment>
<gene>
    <name evidence="7" type="primary">cpfC</name>
    <name evidence="9" type="ORF">CAQU_06535</name>
</gene>
<comment type="subcellular location">
    <subcellularLocation>
        <location evidence="7">Cytoplasm</location>
    </subcellularLocation>
</comment>
<evidence type="ECO:0000256" key="5">
    <source>
        <dbReference type="ARBA" id="ARBA00023244"/>
    </source>
</evidence>
<keyword evidence="2 7" id="KW-0408">Iron</keyword>
<dbReference type="GO" id="GO:0005737">
    <property type="term" value="C:cytoplasm"/>
    <property type="evidence" value="ECO:0007669"/>
    <property type="project" value="UniProtKB-SubCell"/>
</dbReference>
<dbReference type="EC" id="4.99.1.9" evidence="7"/>
<feature type="binding site" evidence="7">
    <location>
        <position position="126"/>
    </location>
    <ligand>
        <name>Fe-coproporphyrin III</name>
        <dbReference type="ChEBI" id="CHEBI:68438"/>
    </ligand>
</feature>
<evidence type="ECO:0000256" key="4">
    <source>
        <dbReference type="ARBA" id="ARBA00023239"/>
    </source>
</evidence>
<evidence type="ECO:0000313" key="10">
    <source>
        <dbReference type="Proteomes" id="UP000185478"/>
    </source>
</evidence>
<dbReference type="AlphaFoldDB" id="A0A1L7CFY5"/>
<feature type="binding site" evidence="7">
    <location>
        <position position="277"/>
    </location>
    <ligand>
        <name>Fe(2+)</name>
        <dbReference type="ChEBI" id="CHEBI:29033"/>
    </ligand>
</feature>
<dbReference type="NCBIfam" id="NF000689">
    <property type="entry name" value="PRK00035.2-1"/>
    <property type="match status" value="1"/>
</dbReference>
<keyword evidence="7" id="KW-0963">Cytoplasm</keyword>
<dbReference type="EMBL" id="CP009245">
    <property type="protein sequence ID" value="APT84781.1"/>
    <property type="molecule type" value="Genomic_DNA"/>
</dbReference>
<dbReference type="OrthoDB" id="9776380at2"/>
<evidence type="ECO:0000256" key="6">
    <source>
        <dbReference type="ARBA" id="ARBA00024536"/>
    </source>
</evidence>
<keyword evidence="3 7" id="KW-0350">Heme biosynthesis</keyword>
<accession>A0A1L7CFY5</accession>
<dbReference type="STRING" id="1431546.CAQU_06535"/>
<dbReference type="SUPFAM" id="SSF53800">
    <property type="entry name" value="Chelatase"/>
    <property type="match status" value="1"/>
</dbReference>
<dbReference type="InterPro" id="IPR033644">
    <property type="entry name" value="Ferrochelatase_C"/>
</dbReference>
<dbReference type="GO" id="GO:0046872">
    <property type="term" value="F:metal ion binding"/>
    <property type="evidence" value="ECO:0007669"/>
    <property type="project" value="UniProtKB-KW"/>
</dbReference>
<dbReference type="PANTHER" id="PTHR11108">
    <property type="entry name" value="FERROCHELATASE"/>
    <property type="match status" value="1"/>
</dbReference>
<dbReference type="Pfam" id="PF00762">
    <property type="entry name" value="Ferrochelatase"/>
    <property type="match status" value="1"/>
</dbReference>
<reference evidence="9 10" key="1">
    <citation type="submission" date="2014-08" db="EMBL/GenBank/DDBJ databases">
        <title>Complete genome sequence of Corynebacterium aquilae S-613T(T) (=DSM 44791(T)), isolated from the choana of a healthy golden eagle.</title>
        <authorList>
            <person name="Ruckert C."/>
            <person name="Albersmeier A."/>
            <person name="Winkler A."/>
            <person name="Kalinowski J."/>
        </authorList>
    </citation>
    <scope>NUCLEOTIDE SEQUENCE [LARGE SCALE GENOMIC DNA]</scope>
    <source>
        <strain evidence="9 10">S-613</strain>
    </source>
</reference>
<evidence type="ECO:0000256" key="8">
    <source>
        <dbReference type="RuleBase" id="RU004185"/>
    </source>
</evidence>
<organism evidence="9 10">
    <name type="scientific">Corynebacterium aquilae DSM 44791</name>
    <dbReference type="NCBI Taxonomy" id="1431546"/>
    <lineage>
        <taxon>Bacteria</taxon>
        <taxon>Bacillati</taxon>
        <taxon>Actinomycetota</taxon>
        <taxon>Actinomycetes</taxon>
        <taxon>Mycobacteriales</taxon>
        <taxon>Corynebacteriaceae</taxon>
        <taxon>Corynebacterium</taxon>
    </lineage>
</organism>
<dbReference type="KEGG" id="caqu:CAQU_06535"/>
<evidence type="ECO:0000256" key="3">
    <source>
        <dbReference type="ARBA" id="ARBA00023133"/>
    </source>
</evidence>
<evidence type="ECO:0000256" key="2">
    <source>
        <dbReference type="ARBA" id="ARBA00023004"/>
    </source>
</evidence>
<dbReference type="CDD" id="cd00419">
    <property type="entry name" value="Ferrochelatase_C"/>
    <property type="match status" value="1"/>
</dbReference>
<feature type="binding site" evidence="7">
    <location>
        <position position="57"/>
    </location>
    <ligand>
        <name>Fe-coproporphyrin III</name>
        <dbReference type="ChEBI" id="CHEBI:68438"/>
    </ligand>
</feature>
<keyword evidence="7" id="KW-0479">Metal-binding</keyword>
<dbReference type="Proteomes" id="UP000185478">
    <property type="component" value="Chromosome"/>
</dbReference>
<comment type="caution">
    <text evidence="7">Lacks conserved residue(s) required for the propagation of feature annotation.</text>
</comment>
<comment type="similarity">
    <text evidence="7 8">Belongs to the ferrochelatase family.</text>
</comment>
<dbReference type="InterPro" id="IPR033659">
    <property type="entry name" value="Ferrochelatase_N"/>
</dbReference>
<dbReference type="CDD" id="cd03411">
    <property type="entry name" value="Ferrochelatase_N"/>
    <property type="match status" value="1"/>
</dbReference>
<dbReference type="NCBIfam" id="TIGR00109">
    <property type="entry name" value="hemH"/>
    <property type="match status" value="1"/>
</dbReference>
<protein>
    <recommendedName>
        <fullName evidence="7">Coproporphyrin III ferrochelatase</fullName>
        <ecNumber evidence="7">4.99.1.9</ecNumber>
    </recommendedName>
</protein>
<dbReference type="InterPro" id="IPR001015">
    <property type="entry name" value="Ferrochelatase"/>
</dbReference>
<evidence type="ECO:0000256" key="1">
    <source>
        <dbReference type="ARBA" id="ARBA00004744"/>
    </source>
</evidence>
<name>A0A1L7CFY5_9CORY</name>